<gene>
    <name evidence="1" type="ORF">PQBR57_0228</name>
</gene>
<accession>A0A0G4E4L7</accession>
<keyword evidence="1" id="KW-0614">Plasmid</keyword>
<name>A0A0G4E4L7_PSEFS</name>
<dbReference type="EMBL" id="LN713926">
    <property type="protein sequence ID" value="CEK42181.1"/>
    <property type="molecule type" value="Genomic_DNA"/>
</dbReference>
<geneLocation type="plasmid" evidence="1">
    <name>pQBR57</name>
</geneLocation>
<protein>
    <submittedName>
        <fullName evidence="1">Uncharacterized protein</fullName>
    </submittedName>
</protein>
<proteinExistence type="predicted"/>
<dbReference type="AlphaFoldDB" id="A0A0G4E4L7"/>
<reference evidence="1" key="1">
    <citation type="submission" date="2014-12" db="EMBL/GenBank/DDBJ databases">
        <authorList>
            <person name="Hall J."/>
        </authorList>
    </citation>
    <scope>NUCLEOTIDE SEQUENCE [LARGE SCALE GENOMIC DNA]</scope>
    <source>
        <strain evidence="1">SBW25</strain>
        <plasmid evidence="1">pQBR57</plasmid>
    </source>
</reference>
<sequence>MSTVSTTNNFQAAQEAIAKKVEGRLHCYIKETYQGRPTVSCIWNETPENTYKEVVFVGEQGFEALTVVRVANKSMKASVHVAQMLIDLFQAQYKRPVGEDVEF</sequence>
<dbReference type="RefSeq" id="WP_192963371.1">
    <property type="nucleotide sequence ID" value="NZ_LN713926.1"/>
</dbReference>
<reference evidence="1" key="2">
    <citation type="submission" date="2015-06" db="EMBL/GenBank/DDBJ databases">
        <title>Environmentally co-occuring mercury resistance plasmids are genetically and phenotypically diverse and confer variable context-dependent fitness effects.</title>
        <authorList>
            <person name="Hall J.P.J."/>
            <person name="Harrison E."/>
            <person name="Lilley A.K."/>
            <person name="Paterson S."/>
            <person name="Spiers A.J."/>
            <person name="Brockhurst M.A."/>
        </authorList>
    </citation>
    <scope>NUCLEOTIDE SEQUENCE [LARGE SCALE GENOMIC DNA]</scope>
    <source>
        <strain evidence="1">SBW25</strain>
        <plasmid evidence="1">pQBR57</plasmid>
    </source>
</reference>
<organism evidence="1">
    <name type="scientific">Pseudomonas fluorescens (strain SBW25)</name>
    <dbReference type="NCBI Taxonomy" id="216595"/>
    <lineage>
        <taxon>Bacteria</taxon>
        <taxon>Pseudomonadati</taxon>
        <taxon>Pseudomonadota</taxon>
        <taxon>Gammaproteobacteria</taxon>
        <taxon>Pseudomonadales</taxon>
        <taxon>Pseudomonadaceae</taxon>
        <taxon>Pseudomonas</taxon>
    </lineage>
</organism>
<evidence type="ECO:0000313" key="1">
    <source>
        <dbReference type="EMBL" id="CEK42181.1"/>
    </source>
</evidence>